<dbReference type="GeneID" id="92080555"/>
<dbReference type="EMBL" id="JAQQWE010000007">
    <property type="protein sequence ID" value="KAK7946950.1"/>
    <property type="molecule type" value="Genomic_DNA"/>
</dbReference>
<evidence type="ECO:0000256" key="1">
    <source>
        <dbReference type="ARBA" id="ARBA00022737"/>
    </source>
</evidence>
<keyword evidence="2 3" id="KW-0040">ANK repeat</keyword>
<evidence type="ECO:0000256" key="4">
    <source>
        <dbReference type="SAM" id="MobiDB-lite"/>
    </source>
</evidence>
<dbReference type="PROSITE" id="PS50297">
    <property type="entry name" value="ANK_REP_REGION"/>
    <property type="match status" value="2"/>
</dbReference>
<dbReference type="InterPro" id="IPR036770">
    <property type="entry name" value="Ankyrin_rpt-contain_sf"/>
</dbReference>
<dbReference type="SUPFAM" id="SSF48403">
    <property type="entry name" value="Ankyrin repeat"/>
    <property type="match status" value="1"/>
</dbReference>
<dbReference type="Proteomes" id="UP001391051">
    <property type="component" value="Unassembled WGS sequence"/>
</dbReference>
<dbReference type="InterPro" id="IPR002110">
    <property type="entry name" value="Ankyrin_rpt"/>
</dbReference>
<evidence type="ECO:0000313" key="5">
    <source>
        <dbReference type="EMBL" id="KAK7946950.1"/>
    </source>
</evidence>
<feature type="repeat" description="ANK" evidence="3">
    <location>
        <begin position="457"/>
        <end position="489"/>
    </location>
</feature>
<evidence type="ECO:0000256" key="2">
    <source>
        <dbReference type="ARBA" id="ARBA00023043"/>
    </source>
</evidence>
<keyword evidence="6" id="KW-1185">Reference proteome</keyword>
<evidence type="ECO:0008006" key="7">
    <source>
        <dbReference type="Google" id="ProtNLM"/>
    </source>
</evidence>
<dbReference type="InterPro" id="IPR050745">
    <property type="entry name" value="Multifunctional_regulatory"/>
</dbReference>
<accession>A0ABR1Q4M4</accession>
<gene>
    <name evidence="5" type="ORF">PG986_011271</name>
</gene>
<dbReference type="RefSeq" id="XP_066696984.1">
    <property type="nucleotide sequence ID" value="XM_066847493.1"/>
</dbReference>
<dbReference type="PROSITE" id="PS50088">
    <property type="entry name" value="ANK_REPEAT"/>
    <property type="match status" value="3"/>
</dbReference>
<dbReference type="Gene3D" id="1.25.40.20">
    <property type="entry name" value="Ankyrin repeat-containing domain"/>
    <property type="match status" value="2"/>
</dbReference>
<feature type="repeat" description="ANK" evidence="3">
    <location>
        <begin position="258"/>
        <end position="287"/>
    </location>
</feature>
<sequence>MGEKRETQLIAACASLVRWAESGSREVDGLLCEGAYADFSQLRPLSNGLHQLGSDAHRLKDGLDAAPAMSSRLRSILSGHLAECNAAKSIVSKQFMRLAPDTPTDAINMAIVLQYESFLNATIKLLALLSRTLQQDSIVKQDEGLDDEDAKLLMIRVATLCRTIGISGRSGSILLDSLNERSSSSSKGSLDSLPPAYEAAPPLQEPPRHIRNGLITPPRSSSSSGSKDRSSAGFKGLFSKPFRAATDALRAKPEPLVTPLCQAATIGSLAQLKFLLHEGANINGHDEEGQTALIRAIAANQLGVVEYLLKCGADPSVCSSGGSKKPPLFHAVDAENGGAIDLLLESGASPNQRHDWGEPYFTALVRGATPPEWLELLLSRGADANMLDNWLQPLIVVALKKRQPRNDECDDREEVVRLLLRYGAKPGTRDSSGTPLARGLVRHLLELGADPNSSDISGTPLLVTAVKQRDRALVETLLKHGADANAHDIYLTHILLVVFEDSKLAHADKAALIGLLLEHGAKPGKAHDLWDITLLEKSLEPYLAAIKEGGRGSGSAEPASALLEIPELLLKHGANPDQRLRGKKNKETKRTPAILSYALERPQSHDLAELALRYGADASLAGS</sequence>
<dbReference type="Pfam" id="PF12796">
    <property type="entry name" value="Ank_2"/>
    <property type="match status" value="1"/>
</dbReference>
<protein>
    <recommendedName>
        <fullName evidence="7">Ankyrin repeat protein</fullName>
    </recommendedName>
</protein>
<dbReference type="SMART" id="SM00248">
    <property type="entry name" value="ANK"/>
    <property type="match status" value="5"/>
</dbReference>
<feature type="repeat" description="ANK" evidence="3">
    <location>
        <begin position="288"/>
        <end position="320"/>
    </location>
</feature>
<dbReference type="PANTHER" id="PTHR24189">
    <property type="entry name" value="MYOTROPHIN"/>
    <property type="match status" value="1"/>
</dbReference>
<reference evidence="5 6" key="1">
    <citation type="submission" date="2023-01" db="EMBL/GenBank/DDBJ databases">
        <title>Analysis of 21 Apiospora genomes using comparative genomics revels a genus with tremendous synthesis potential of carbohydrate active enzymes and secondary metabolites.</title>
        <authorList>
            <person name="Sorensen T."/>
        </authorList>
    </citation>
    <scope>NUCLEOTIDE SEQUENCE [LARGE SCALE GENOMIC DNA]</scope>
    <source>
        <strain evidence="5 6">CBS 24483</strain>
    </source>
</reference>
<organism evidence="5 6">
    <name type="scientific">Apiospora aurea</name>
    <dbReference type="NCBI Taxonomy" id="335848"/>
    <lineage>
        <taxon>Eukaryota</taxon>
        <taxon>Fungi</taxon>
        <taxon>Dikarya</taxon>
        <taxon>Ascomycota</taxon>
        <taxon>Pezizomycotina</taxon>
        <taxon>Sordariomycetes</taxon>
        <taxon>Xylariomycetidae</taxon>
        <taxon>Amphisphaeriales</taxon>
        <taxon>Apiosporaceae</taxon>
        <taxon>Apiospora</taxon>
    </lineage>
</organism>
<evidence type="ECO:0000313" key="6">
    <source>
        <dbReference type="Proteomes" id="UP001391051"/>
    </source>
</evidence>
<evidence type="ECO:0000256" key="3">
    <source>
        <dbReference type="PROSITE-ProRule" id="PRU00023"/>
    </source>
</evidence>
<feature type="compositionally biased region" description="Low complexity" evidence="4">
    <location>
        <begin position="182"/>
        <end position="193"/>
    </location>
</feature>
<dbReference type="PANTHER" id="PTHR24189:SF50">
    <property type="entry name" value="ANKYRIN REPEAT AND SOCS BOX PROTEIN 2"/>
    <property type="match status" value="1"/>
</dbReference>
<comment type="caution">
    <text evidence="5">The sequence shown here is derived from an EMBL/GenBank/DDBJ whole genome shotgun (WGS) entry which is preliminary data.</text>
</comment>
<proteinExistence type="predicted"/>
<feature type="region of interest" description="Disordered" evidence="4">
    <location>
        <begin position="182"/>
        <end position="232"/>
    </location>
</feature>
<keyword evidence="1" id="KW-0677">Repeat</keyword>
<name>A0ABR1Q4M4_9PEZI</name>